<feature type="region of interest" description="Disordered" evidence="2">
    <location>
        <begin position="187"/>
        <end position="222"/>
    </location>
</feature>
<protein>
    <submittedName>
        <fullName evidence="5">DnaJ family protein</fullName>
    </submittedName>
</protein>
<dbReference type="EMBL" id="BEYU01000094">
    <property type="protein sequence ID" value="GBG31241.1"/>
    <property type="molecule type" value="Genomic_DNA"/>
</dbReference>
<dbReference type="PANTHER" id="PTHR44360:SF1">
    <property type="entry name" value="DNAJ HOMOLOG SUBFAMILY B MEMBER 9"/>
    <property type="match status" value="1"/>
</dbReference>
<dbReference type="Pfam" id="PF00226">
    <property type="entry name" value="DnaJ"/>
    <property type="match status" value="1"/>
</dbReference>
<proteinExistence type="predicted"/>
<evidence type="ECO:0000259" key="4">
    <source>
        <dbReference type="PROSITE" id="PS50076"/>
    </source>
</evidence>
<keyword evidence="6" id="KW-1185">Reference proteome</keyword>
<sequence length="382" mass="43012">MFRMSVLARGVVALVIFILAATTQAEAFGGRRGTSSTPASAHFKTLGLSPTASTDEVRSAYKKLAREYHPDRNKDPKAHDKFLRISEAHEVLMDPRQRREAEANENFGRGNNYRGNTQFHHFHQQQHRAQQHWQRQQQRYHQQFHQQQQWRASQPPLMLLLEDLLANLPVLVLVFVAAYLFLTQQFDPQPNRGGGGGGNGRNSSRGAQSRAGATQSKTSQWHLRRADLTYPNKPFVVVVITREPLVTESGSATRVSRWIATLNARHRNDKVYFRGISQQTMGKARLMQWEAFVEAKTPWSASSPTSSSSETRSASQEKNDAEEVSAVVVLRPSQKKMARLRAPVSPDNFALLTSFVERLLDGQTQWVTVESTGSGSWPEVPT</sequence>
<dbReference type="SUPFAM" id="SSF46565">
    <property type="entry name" value="Chaperone J-domain"/>
    <property type="match status" value="1"/>
</dbReference>
<dbReference type="PRINTS" id="PR00625">
    <property type="entry name" value="JDOMAIN"/>
</dbReference>
<feature type="domain" description="J" evidence="4">
    <location>
        <begin position="41"/>
        <end position="108"/>
    </location>
</feature>
<feature type="signal peptide" evidence="3">
    <location>
        <begin position="1"/>
        <end position="25"/>
    </location>
</feature>
<dbReference type="InterPro" id="IPR036869">
    <property type="entry name" value="J_dom_sf"/>
</dbReference>
<comment type="caution">
    <text evidence="5">The sequence shown here is derived from an EMBL/GenBank/DDBJ whole genome shotgun (WGS) entry which is preliminary data.</text>
</comment>
<organism evidence="5 6">
    <name type="scientific">Hondaea fermentalgiana</name>
    <dbReference type="NCBI Taxonomy" id="2315210"/>
    <lineage>
        <taxon>Eukaryota</taxon>
        <taxon>Sar</taxon>
        <taxon>Stramenopiles</taxon>
        <taxon>Bigyra</taxon>
        <taxon>Labyrinthulomycetes</taxon>
        <taxon>Thraustochytrida</taxon>
        <taxon>Thraustochytriidae</taxon>
        <taxon>Hondaea</taxon>
    </lineage>
</organism>
<dbReference type="GO" id="GO:0005783">
    <property type="term" value="C:endoplasmic reticulum"/>
    <property type="evidence" value="ECO:0007669"/>
    <property type="project" value="TreeGrafter"/>
</dbReference>
<feature type="compositionally biased region" description="Low complexity" evidence="2">
    <location>
        <begin position="300"/>
        <end position="314"/>
    </location>
</feature>
<keyword evidence="3" id="KW-0732">Signal</keyword>
<feature type="region of interest" description="Disordered" evidence="2">
    <location>
        <begin position="298"/>
        <end position="325"/>
    </location>
</feature>
<dbReference type="PROSITE" id="PS50076">
    <property type="entry name" value="DNAJ_2"/>
    <property type="match status" value="1"/>
</dbReference>
<dbReference type="OrthoDB" id="2130750at2759"/>
<feature type="chain" id="PRO_5015350350" evidence="3">
    <location>
        <begin position="26"/>
        <end position="382"/>
    </location>
</feature>
<evidence type="ECO:0000256" key="1">
    <source>
        <dbReference type="ARBA" id="ARBA00023186"/>
    </source>
</evidence>
<evidence type="ECO:0000313" key="6">
    <source>
        <dbReference type="Proteomes" id="UP000241890"/>
    </source>
</evidence>
<dbReference type="SMART" id="SM00271">
    <property type="entry name" value="DnaJ"/>
    <property type="match status" value="1"/>
</dbReference>
<feature type="region of interest" description="Disordered" evidence="2">
    <location>
        <begin position="121"/>
        <end position="147"/>
    </location>
</feature>
<dbReference type="Gene3D" id="1.10.287.110">
    <property type="entry name" value="DnaJ domain"/>
    <property type="match status" value="1"/>
</dbReference>
<dbReference type="GO" id="GO:0051787">
    <property type="term" value="F:misfolded protein binding"/>
    <property type="evidence" value="ECO:0007669"/>
    <property type="project" value="TreeGrafter"/>
</dbReference>
<dbReference type="InterPro" id="IPR001623">
    <property type="entry name" value="DnaJ_domain"/>
</dbReference>
<name>A0A2R5GSA4_9STRA</name>
<feature type="compositionally biased region" description="Basic residues" evidence="2">
    <location>
        <begin position="121"/>
        <end position="130"/>
    </location>
</feature>
<gene>
    <name evidence="5" type="ORF">FCC1311_074622</name>
</gene>
<accession>A0A2R5GSA4</accession>
<dbReference type="InterPro" id="IPR051948">
    <property type="entry name" value="Hsp70_co-chaperone_J-domain"/>
</dbReference>
<dbReference type="GO" id="GO:0036503">
    <property type="term" value="P:ERAD pathway"/>
    <property type="evidence" value="ECO:0007669"/>
    <property type="project" value="TreeGrafter"/>
</dbReference>
<dbReference type="PANTHER" id="PTHR44360">
    <property type="entry name" value="DNAJ HOMOLOG SUBFAMILY B MEMBER 9"/>
    <property type="match status" value="1"/>
</dbReference>
<evidence type="ECO:0000256" key="3">
    <source>
        <dbReference type="SAM" id="SignalP"/>
    </source>
</evidence>
<keyword evidence="1" id="KW-0143">Chaperone</keyword>
<evidence type="ECO:0000256" key="2">
    <source>
        <dbReference type="SAM" id="MobiDB-lite"/>
    </source>
</evidence>
<feature type="compositionally biased region" description="Low complexity" evidence="2">
    <location>
        <begin position="131"/>
        <end position="147"/>
    </location>
</feature>
<dbReference type="CDD" id="cd06257">
    <property type="entry name" value="DnaJ"/>
    <property type="match status" value="1"/>
</dbReference>
<evidence type="ECO:0000313" key="5">
    <source>
        <dbReference type="EMBL" id="GBG31241.1"/>
    </source>
</evidence>
<dbReference type="Proteomes" id="UP000241890">
    <property type="component" value="Unassembled WGS sequence"/>
</dbReference>
<feature type="compositionally biased region" description="Low complexity" evidence="2">
    <location>
        <begin position="201"/>
        <end position="213"/>
    </location>
</feature>
<reference evidence="5 6" key="1">
    <citation type="submission" date="2017-12" db="EMBL/GenBank/DDBJ databases">
        <title>Sequencing, de novo assembly and annotation of complete genome of a new Thraustochytrid species, strain FCC1311.</title>
        <authorList>
            <person name="Sedici K."/>
            <person name="Godart F."/>
            <person name="Aiese Cigliano R."/>
            <person name="Sanseverino W."/>
            <person name="Barakat M."/>
            <person name="Ortet P."/>
            <person name="Marechal E."/>
            <person name="Cagnac O."/>
            <person name="Amato A."/>
        </authorList>
    </citation>
    <scope>NUCLEOTIDE SEQUENCE [LARGE SCALE GENOMIC DNA]</scope>
</reference>
<dbReference type="GO" id="GO:0051087">
    <property type="term" value="F:protein-folding chaperone binding"/>
    <property type="evidence" value="ECO:0007669"/>
    <property type="project" value="TreeGrafter"/>
</dbReference>
<dbReference type="InParanoid" id="A0A2R5GSA4"/>
<dbReference type="AlphaFoldDB" id="A0A2R5GSA4"/>